<dbReference type="InterPro" id="IPR029063">
    <property type="entry name" value="SAM-dependent_MTases_sf"/>
</dbReference>
<keyword evidence="2 6" id="KW-0489">Methyltransferase</keyword>
<evidence type="ECO:0000256" key="3">
    <source>
        <dbReference type="ARBA" id="ARBA00022679"/>
    </source>
</evidence>
<dbReference type="InterPro" id="IPR001091">
    <property type="entry name" value="RM_Methyltransferase"/>
</dbReference>
<dbReference type="AlphaFoldDB" id="A0A5C8FZ92"/>
<dbReference type="EC" id="2.1.1.-" evidence="4"/>
<dbReference type="EMBL" id="SAYJ01000019">
    <property type="protein sequence ID" value="TXJ54637.1"/>
    <property type="molecule type" value="Genomic_DNA"/>
</dbReference>
<dbReference type="GO" id="GO:0005737">
    <property type="term" value="C:cytoplasm"/>
    <property type="evidence" value="ECO:0007669"/>
    <property type="project" value="TreeGrafter"/>
</dbReference>
<comment type="similarity">
    <text evidence="1 4">Belongs to the N(4)/N(6)-methyltransferase family.</text>
</comment>
<sequence length="320" mass="37827">MMKNYFLPINQILKGDCLKLFKSIPNNSVDCIFADPPFNLNKKYNSHVDKLVETEYLDWCKLWIDECLRVLKDSGFIFLHNIPKWLTFYANFLNYKAVFRHWISWEAMTAPMGKTLQPAHYGILFYSKTNDRSKFNEIRYPHKRDRKGVLIKDYGGKKNILHPFGPLCSDVWTDIHRIRHSKYRDEHPCQLPIHLLERIILMSSEENDIILDPFMGTGTTAIASKRLGRNFIGFEKDKKYCEIANKKVKSENFLSKIGEYWVSFYLNEIVSLREKDWDMLKQYFEIPKDIKNIDIQKIKLISNNNIKNVKTKKDGNLKLS</sequence>
<evidence type="ECO:0000313" key="6">
    <source>
        <dbReference type="EMBL" id="TXJ54637.1"/>
    </source>
</evidence>
<feature type="domain" description="DNA methylase N-4/N-6" evidence="5">
    <location>
        <begin position="29"/>
        <end position="246"/>
    </location>
</feature>
<dbReference type="GO" id="GO:0003677">
    <property type="term" value="F:DNA binding"/>
    <property type="evidence" value="ECO:0007669"/>
    <property type="project" value="InterPro"/>
</dbReference>
<evidence type="ECO:0000259" key="5">
    <source>
        <dbReference type="Pfam" id="PF01555"/>
    </source>
</evidence>
<dbReference type="GO" id="GO:0032259">
    <property type="term" value="P:methylation"/>
    <property type="evidence" value="ECO:0007669"/>
    <property type="project" value="UniProtKB-KW"/>
</dbReference>
<proteinExistence type="inferred from homology"/>
<dbReference type="GO" id="GO:0009007">
    <property type="term" value="F:site-specific DNA-methyltransferase (adenine-specific) activity"/>
    <property type="evidence" value="ECO:0007669"/>
    <property type="project" value="TreeGrafter"/>
</dbReference>
<dbReference type="InterPro" id="IPR002052">
    <property type="entry name" value="DNA_methylase_N6_adenine_CS"/>
</dbReference>
<dbReference type="Gene3D" id="3.40.50.150">
    <property type="entry name" value="Vaccinia Virus protein VP39"/>
    <property type="match status" value="1"/>
</dbReference>
<comment type="caution">
    <text evidence="6">The sequence shown here is derived from an EMBL/GenBank/DDBJ whole genome shotgun (WGS) entry which is preliminary data.</text>
</comment>
<dbReference type="Proteomes" id="UP000325013">
    <property type="component" value="Unassembled WGS sequence"/>
</dbReference>
<keyword evidence="3 6" id="KW-0808">Transferase</keyword>
<dbReference type="OrthoDB" id="9773571at2"/>
<dbReference type="Pfam" id="PF01555">
    <property type="entry name" value="N6_N4_Mtase"/>
    <property type="match status" value="1"/>
</dbReference>
<dbReference type="PROSITE" id="PS00092">
    <property type="entry name" value="N6_MTASE"/>
    <property type="match status" value="1"/>
</dbReference>
<evidence type="ECO:0000256" key="4">
    <source>
        <dbReference type="RuleBase" id="RU362026"/>
    </source>
</evidence>
<evidence type="ECO:0000256" key="2">
    <source>
        <dbReference type="ARBA" id="ARBA00022603"/>
    </source>
</evidence>
<reference evidence="6 7" key="1">
    <citation type="journal article" date="1992" name="Lakartidningen">
        <title>[Penicillin V and not amoxicillin is the first choice preparation in acute otitis].</title>
        <authorList>
            <person name="Kamme C."/>
            <person name="Lundgren K."/>
            <person name="Prellner K."/>
        </authorList>
    </citation>
    <scope>NUCLEOTIDE SEQUENCE [LARGE SCALE GENOMIC DNA]</scope>
    <source>
        <strain evidence="6 7">PC2777IV</strain>
    </source>
</reference>
<dbReference type="GO" id="GO:0008170">
    <property type="term" value="F:N-methyltransferase activity"/>
    <property type="evidence" value="ECO:0007669"/>
    <property type="project" value="InterPro"/>
</dbReference>
<evidence type="ECO:0000256" key="1">
    <source>
        <dbReference type="ARBA" id="ARBA00006594"/>
    </source>
</evidence>
<name>A0A5C8FZ92_9SPIR</name>
<dbReference type="SUPFAM" id="SSF53335">
    <property type="entry name" value="S-adenosyl-L-methionine-dependent methyltransferases"/>
    <property type="match status" value="1"/>
</dbReference>
<dbReference type="InterPro" id="IPR002941">
    <property type="entry name" value="DNA_methylase_N4/N6"/>
</dbReference>
<accession>A0A5C8FZ92</accession>
<dbReference type="PRINTS" id="PR00508">
    <property type="entry name" value="S21N4MTFRASE"/>
</dbReference>
<dbReference type="PANTHER" id="PTHR13370">
    <property type="entry name" value="RNA METHYLASE-RELATED"/>
    <property type="match status" value="1"/>
</dbReference>
<dbReference type="PANTHER" id="PTHR13370:SF3">
    <property type="entry name" value="TRNA (GUANINE(10)-N2)-METHYLTRANSFERASE HOMOLOG"/>
    <property type="match status" value="1"/>
</dbReference>
<gene>
    <name evidence="6" type="ORF">EPJ67_10210</name>
</gene>
<organism evidence="6 7">
    <name type="scientific">Brachyspira aalborgi</name>
    <dbReference type="NCBI Taxonomy" id="29522"/>
    <lineage>
        <taxon>Bacteria</taxon>
        <taxon>Pseudomonadati</taxon>
        <taxon>Spirochaetota</taxon>
        <taxon>Spirochaetia</taxon>
        <taxon>Brachyspirales</taxon>
        <taxon>Brachyspiraceae</taxon>
        <taxon>Brachyspira</taxon>
    </lineage>
</organism>
<evidence type="ECO:0000313" key="7">
    <source>
        <dbReference type="Proteomes" id="UP000325013"/>
    </source>
</evidence>
<protein>
    <recommendedName>
        <fullName evidence="4">Methyltransferase</fullName>
        <ecNumber evidence="4">2.1.1.-</ecNumber>
    </recommendedName>
</protein>